<dbReference type="Proteomes" id="UP001229346">
    <property type="component" value="Unassembled WGS sequence"/>
</dbReference>
<name>A0ABT9U958_PAEHA</name>
<dbReference type="PANTHER" id="PTHR43280">
    <property type="entry name" value="ARAC-FAMILY TRANSCRIPTIONAL REGULATOR"/>
    <property type="match status" value="1"/>
</dbReference>
<dbReference type="SUPFAM" id="SSF46689">
    <property type="entry name" value="Homeodomain-like"/>
    <property type="match status" value="2"/>
</dbReference>
<dbReference type="InterPro" id="IPR037923">
    <property type="entry name" value="HTH-like"/>
</dbReference>
<dbReference type="SUPFAM" id="SSF51215">
    <property type="entry name" value="Regulatory protein AraC"/>
    <property type="match status" value="1"/>
</dbReference>
<dbReference type="Pfam" id="PF02311">
    <property type="entry name" value="AraC_binding"/>
    <property type="match status" value="1"/>
</dbReference>
<evidence type="ECO:0000259" key="4">
    <source>
        <dbReference type="PROSITE" id="PS01124"/>
    </source>
</evidence>
<protein>
    <submittedName>
        <fullName evidence="5">AraC-like DNA-binding protein</fullName>
    </submittedName>
</protein>
<dbReference type="Pfam" id="PF12833">
    <property type="entry name" value="HTH_18"/>
    <property type="match status" value="1"/>
</dbReference>
<sequence>MTDPLLPGSLTFGTINDPLWIEFDRRIGYHSMNNSHYHMAYEVYYLFSGERNFFIRDSVYHVHPGDLVLIGSNAVHKTTERSTPNHERVVLHIEQAYLSELSSEDKDLLFAPFAADHPVVKLNLKERMHVEQLLGSLLRELSECPPGYRLHIRNMTIELLLFIARHFLKRKAMPDIELTPVQRKVTDITRHINLHFREPLQLDDLAKQFFISKGHLCRVFKEVTGFGFTQYINVTRVKEAEYLLRETDWSVTQVSEQCGFENFSHFGKVFKKLSGLSPRAYRKLQQSRS</sequence>
<dbReference type="EMBL" id="JAUSSU010000011">
    <property type="protein sequence ID" value="MDQ0115541.1"/>
    <property type="molecule type" value="Genomic_DNA"/>
</dbReference>
<feature type="domain" description="HTH araC/xylS-type" evidence="4">
    <location>
        <begin position="186"/>
        <end position="284"/>
    </location>
</feature>
<keyword evidence="3" id="KW-0804">Transcription</keyword>
<evidence type="ECO:0000313" key="6">
    <source>
        <dbReference type="Proteomes" id="UP001229346"/>
    </source>
</evidence>
<reference evidence="5 6" key="1">
    <citation type="submission" date="2023-07" db="EMBL/GenBank/DDBJ databases">
        <title>Sorghum-associated microbial communities from plants grown in Nebraska, USA.</title>
        <authorList>
            <person name="Schachtman D."/>
        </authorList>
    </citation>
    <scope>NUCLEOTIDE SEQUENCE [LARGE SCALE GENOMIC DNA]</scope>
    <source>
        <strain evidence="5 6">CC482</strain>
    </source>
</reference>
<keyword evidence="2" id="KW-0238">DNA-binding</keyword>
<organism evidence="5 6">
    <name type="scientific">Paenibacillus harenae</name>
    <dbReference type="NCBI Taxonomy" id="306543"/>
    <lineage>
        <taxon>Bacteria</taxon>
        <taxon>Bacillati</taxon>
        <taxon>Bacillota</taxon>
        <taxon>Bacilli</taxon>
        <taxon>Bacillales</taxon>
        <taxon>Paenibacillaceae</taxon>
        <taxon>Paenibacillus</taxon>
    </lineage>
</organism>
<dbReference type="InterPro" id="IPR009057">
    <property type="entry name" value="Homeodomain-like_sf"/>
</dbReference>
<dbReference type="PANTHER" id="PTHR43280:SF28">
    <property type="entry name" value="HTH-TYPE TRANSCRIPTIONAL ACTIVATOR RHAS"/>
    <property type="match status" value="1"/>
</dbReference>
<comment type="caution">
    <text evidence="5">The sequence shown here is derived from an EMBL/GenBank/DDBJ whole genome shotgun (WGS) entry which is preliminary data.</text>
</comment>
<dbReference type="InterPro" id="IPR003313">
    <property type="entry name" value="AraC-bd"/>
</dbReference>
<dbReference type="SMART" id="SM00342">
    <property type="entry name" value="HTH_ARAC"/>
    <property type="match status" value="1"/>
</dbReference>
<dbReference type="InterPro" id="IPR014710">
    <property type="entry name" value="RmlC-like_jellyroll"/>
</dbReference>
<dbReference type="PRINTS" id="PR00032">
    <property type="entry name" value="HTHARAC"/>
</dbReference>
<dbReference type="RefSeq" id="WP_307207275.1">
    <property type="nucleotide sequence ID" value="NZ_JAUSST010000002.1"/>
</dbReference>
<dbReference type="Gene3D" id="2.60.120.10">
    <property type="entry name" value="Jelly Rolls"/>
    <property type="match status" value="1"/>
</dbReference>
<keyword evidence="1" id="KW-0805">Transcription regulation</keyword>
<evidence type="ECO:0000256" key="1">
    <source>
        <dbReference type="ARBA" id="ARBA00023015"/>
    </source>
</evidence>
<accession>A0ABT9U958</accession>
<dbReference type="InterPro" id="IPR020449">
    <property type="entry name" value="Tscrpt_reg_AraC-type_HTH"/>
</dbReference>
<keyword evidence="6" id="KW-1185">Reference proteome</keyword>
<evidence type="ECO:0000313" key="5">
    <source>
        <dbReference type="EMBL" id="MDQ0115541.1"/>
    </source>
</evidence>
<dbReference type="PROSITE" id="PS01124">
    <property type="entry name" value="HTH_ARAC_FAMILY_2"/>
    <property type="match status" value="1"/>
</dbReference>
<evidence type="ECO:0000256" key="2">
    <source>
        <dbReference type="ARBA" id="ARBA00023125"/>
    </source>
</evidence>
<gene>
    <name evidence="5" type="ORF">J2T15_005008</name>
</gene>
<dbReference type="InterPro" id="IPR018060">
    <property type="entry name" value="HTH_AraC"/>
</dbReference>
<dbReference type="PROSITE" id="PS00041">
    <property type="entry name" value="HTH_ARAC_FAMILY_1"/>
    <property type="match status" value="1"/>
</dbReference>
<dbReference type="Gene3D" id="1.10.10.60">
    <property type="entry name" value="Homeodomain-like"/>
    <property type="match status" value="2"/>
</dbReference>
<evidence type="ECO:0000256" key="3">
    <source>
        <dbReference type="ARBA" id="ARBA00023163"/>
    </source>
</evidence>
<proteinExistence type="predicted"/>
<dbReference type="InterPro" id="IPR018062">
    <property type="entry name" value="HTH_AraC-typ_CS"/>
</dbReference>